<sequence length="612" mass="67344">MSGGGSSRDRGPHGFALADIESAPNLISLFLSRADVLGDAPFLFAKDGDEWRSISWAEASRQVCLLAESLLRLGLARGDRVLLVSENRPQWCIADLAIMAAGLITVPAYTTNTVHDHQHVIDNAGARAVIVSGPKLASNLMPAVVTSNCAELVIAMEPIRPPQSVQYHDMARLLQGDAETARRAVDARIAGIKREDPACIIYTSGTGGLPRGVRQHHGALLHNAAGAGDVIARDFGWDKERFLSFLPLSHAYEHTGGQAFPIALGAEIFYSEGLDKLAGNIEEVQPTIMVVVPRLFEVLRTRILKQLAKQGRVAETLAERASRLSERQGHGKTRPVLDTIENLFLERTLRPKARAKFGGRIKALVSGGAPLTPEIGYFFTGLGMPLLQGYGQTESGPIISVNRPRSGLKMDTVGPPLKGVEVRIAEDSEILVRGELVMHGYWRNAEETARALQDGWLHTGDIGHIDNRGRIVITDRKKDMIINDKGDNVAPQRVEGMLTLQPEIGQAMVHGDRKPYLVGLIVPDTEWAREWAEANGRAGDWTQWREDAEFGAALRAAVDRVNADLSVIEKVRRIMIADEPFSIENEEMTPSIKIRRHKLRERYGDRLNAMYR</sequence>
<dbReference type="PANTHER" id="PTHR43272">
    <property type="entry name" value="LONG-CHAIN-FATTY-ACID--COA LIGASE"/>
    <property type="match status" value="1"/>
</dbReference>
<dbReference type="EMBL" id="CP019602">
    <property type="protein sequence ID" value="ARU16962.1"/>
    <property type="molecule type" value="Genomic_DNA"/>
</dbReference>
<dbReference type="SUPFAM" id="SSF56801">
    <property type="entry name" value="Acetyl-CoA synthetase-like"/>
    <property type="match status" value="1"/>
</dbReference>
<protein>
    <submittedName>
        <fullName evidence="5">Long-chain fatty acid--CoA ligase</fullName>
    </submittedName>
</protein>
<proteinExistence type="predicted"/>
<dbReference type="GO" id="GO:0016020">
    <property type="term" value="C:membrane"/>
    <property type="evidence" value="ECO:0007669"/>
    <property type="project" value="TreeGrafter"/>
</dbReference>
<accession>A0A1Z1FDY5</accession>
<dbReference type="InterPro" id="IPR045851">
    <property type="entry name" value="AMP-bd_C_sf"/>
</dbReference>
<comment type="catalytic activity">
    <reaction evidence="3">
        <text>a long-chain fatty acid + ATP + CoA = a long-chain fatty acyl-CoA + AMP + diphosphate</text>
        <dbReference type="Rhea" id="RHEA:15421"/>
        <dbReference type="ChEBI" id="CHEBI:30616"/>
        <dbReference type="ChEBI" id="CHEBI:33019"/>
        <dbReference type="ChEBI" id="CHEBI:57287"/>
        <dbReference type="ChEBI" id="CHEBI:57560"/>
        <dbReference type="ChEBI" id="CHEBI:83139"/>
        <dbReference type="ChEBI" id="CHEBI:456215"/>
        <dbReference type="EC" id="6.2.1.3"/>
    </reaction>
    <physiologicalReaction direction="left-to-right" evidence="3">
        <dbReference type="Rhea" id="RHEA:15422"/>
    </physiologicalReaction>
</comment>
<dbReference type="InterPro" id="IPR000873">
    <property type="entry name" value="AMP-dep_synth/lig_dom"/>
</dbReference>
<dbReference type="RefSeq" id="WP_066847330.1">
    <property type="nucleotide sequence ID" value="NZ_CP019602.1"/>
</dbReference>
<evidence type="ECO:0000256" key="2">
    <source>
        <dbReference type="ARBA" id="ARBA00022840"/>
    </source>
</evidence>
<keyword evidence="6" id="KW-1185">Reference proteome</keyword>
<evidence type="ECO:0000259" key="4">
    <source>
        <dbReference type="Pfam" id="PF00501"/>
    </source>
</evidence>
<dbReference type="Gene3D" id="3.30.300.30">
    <property type="match status" value="1"/>
</dbReference>
<evidence type="ECO:0000256" key="3">
    <source>
        <dbReference type="ARBA" id="ARBA00024484"/>
    </source>
</evidence>
<name>A0A1Z1FDY5_9SPHN</name>
<dbReference type="Gene3D" id="3.40.50.12780">
    <property type="entry name" value="N-terminal domain of ligase-like"/>
    <property type="match status" value="1"/>
</dbReference>
<dbReference type="GO" id="GO:0005524">
    <property type="term" value="F:ATP binding"/>
    <property type="evidence" value="ECO:0007669"/>
    <property type="project" value="UniProtKB-KW"/>
</dbReference>
<feature type="domain" description="AMP-dependent synthetase/ligase" evidence="4">
    <location>
        <begin position="34"/>
        <end position="442"/>
    </location>
</feature>
<gene>
    <name evidence="5" type="ORF">A9D14_13330</name>
</gene>
<dbReference type="KEGG" id="cman:A9D14_13330"/>
<dbReference type="PANTHER" id="PTHR43272:SF33">
    <property type="entry name" value="AMP-BINDING DOMAIN-CONTAINING PROTEIN-RELATED"/>
    <property type="match status" value="1"/>
</dbReference>
<organism evidence="5 6">
    <name type="scientific">Croceicoccus marinus</name>
    <dbReference type="NCBI Taxonomy" id="450378"/>
    <lineage>
        <taxon>Bacteria</taxon>
        <taxon>Pseudomonadati</taxon>
        <taxon>Pseudomonadota</taxon>
        <taxon>Alphaproteobacteria</taxon>
        <taxon>Sphingomonadales</taxon>
        <taxon>Erythrobacteraceae</taxon>
        <taxon>Croceicoccus</taxon>
    </lineage>
</organism>
<evidence type="ECO:0000313" key="5">
    <source>
        <dbReference type="EMBL" id="ARU16962.1"/>
    </source>
</evidence>
<dbReference type="AlphaFoldDB" id="A0A1Z1FDY5"/>
<evidence type="ECO:0000313" key="6">
    <source>
        <dbReference type="Proteomes" id="UP000195807"/>
    </source>
</evidence>
<dbReference type="InterPro" id="IPR042099">
    <property type="entry name" value="ANL_N_sf"/>
</dbReference>
<dbReference type="GO" id="GO:0004467">
    <property type="term" value="F:long-chain fatty acid-CoA ligase activity"/>
    <property type="evidence" value="ECO:0007669"/>
    <property type="project" value="UniProtKB-EC"/>
</dbReference>
<keyword evidence="5" id="KW-0436">Ligase</keyword>
<keyword evidence="1" id="KW-0547">Nucleotide-binding</keyword>
<dbReference type="CDD" id="cd05907">
    <property type="entry name" value="VL_LC_FACS_like"/>
    <property type="match status" value="1"/>
</dbReference>
<keyword evidence="2" id="KW-0067">ATP-binding</keyword>
<evidence type="ECO:0000256" key="1">
    <source>
        <dbReference type="ARBA" id="ARBA00022741"/>
    </source>
</evidence>
<dbReference type="STRING" id="450378.GCA_001661675_02677"/>
<reference evidence="5 6" key="1">
    <citation type="submission" date="2017-01" db="EMBL/GenBank/DDBJ databases">
        <title>Complete genome sequence of esterase-producing bacterium Croceicoccus marinus E4A9.</title>
        <authorList>
            <person name="Wu Y.-H."/>
            <person name="Cheng H."/>
            <person name="Xu L."/>
            <person name="Huo Y.-Y."/>
            <person name="Wang C.-S."/>
            <person name="Xu X.-W."/>
        </authorList>
    </citation>
    <scope>NUCLEOTIDE SEQUENCE [LARGE SCALE GENOMIC DNA]</scope>
    <source>
        <strain evidence="5 6">E4A9</strain>
    </source>
</reference>
<dbReference type="Proteomes" id="UP000195807">
    <property type="component" value="Chromosome"/>
</dbReference>
<dbReference type="Pfam" id="PF23562">
    <property type="entry name" value="AMP-binding_C_3"/>
    <property type="match status" value="1"/>
</dbReference>
<dbReference type="OrthoDB" id="7415522at2"/>
<dbReference type="Pfam" id="PF00501">
    <property type="entry name" value="AMP-binding"/>
    <property type="match status" value="1"/>
</dbReference>